<accession>A0ABP0KTN3</accession>
<reference evidence="2 3" key="1">
    <citation type="submission" date="2024-02" db="EMBL/GenBank/DDBJ databases">
        <authorList>
            <person name="Chen Y."/>
            <person name="Shah S."/>
            <person name="Dougan E. K."/>
            <person name="Thang M."/>
            <person name="Chan C."/>
        </authorList>
    </citation>
    <scope>NUCLEOTIDE SEQUENCE [LARGE SCALE GENOMIC DNA]</scope>
</reference>
<evidence type="ECO:0000313" key="3">
    <source>
        <dbReference type="Proteomes" id="UP001642464"/>
    </source>
</evidence>
<keyword evidence="3" id="KW-1185">Reference proteome</keyword>
<gene>
    <name evidence="2" type="ORF">SCF082_LOCUS19128</name>
</gene>
<evidence type="ECO:0000256" key="1">
    <source>
        <dbReference type="SAM" id="MobiDB-lite"/>
    </source>
</evidence>
<dbReference type="EMBL" id="CAXAMM010013002">
    <property type="protein sequence ID" value="CAK9030235.1"/>
    <property type="molecule type" value="Genomic_DNA"/>
</dbReference>
<protein>
    <submittedName>
        <fullName evidence="2">Uncharacterized protein</fullName>
    </submittedName>
</protein>
<dbReference type="Proteomes" id="UP001642464">
    <property type="component" value="Unassembled WGS sequence"/>
</dbReference>
<evidence type="ECO:0000313" key="2">
    <source>
        <dbReference type="EMBL" id="CAK9030235.1"/>
    </source>
</evidence>
<sequence length="222" mass="24171">MHGHQRVESARTRCCSLGVDGLPVCRPVSRLTRLPTSLLEDSSSLLCAGIDLEIDSEGESQRASTQKMSRPSEASEVLRASNSQARDVRLTSKELDDCRRDMLEDGCEVLAQEQARQARLELRSPQEVFFPREGHLLALGAPPCLTFCGDEENDLAASAAREASEDTQVHVAGLEEDARLRTGALEDDIQMHLIVALEEDARVLVTGAFFGKAQSCAPAKVP</sequence>
<feature type="region of interest" description="Disordered" evidence="1">
    <location>
        <begin position="57"/>
        <end position="85"/>
    </location>
</feature>
<proteinExistence type="predicted"/>
<comment type="caution">
    <text evidence="2">The sequence shown here is derived from an EMBL/GenBank/DDBJ whole genome shotgun (WGS) entry which is preliminary data.</text>
</comment>
<name>A0ABP0KTN3_9DINO</name>
<organism evidence="2 3">
    <name type="scientific">Durusdinium trenchii</name>
    <dbReference type="NCBI Taxonomy" id="1381693"/>
    <lineage>
        <taxon>Eukaryota</taxon>
        <taxon>Sar</taxon>
        <taxon>Alveolata</taxon>
        <taxon>Dinophyceae</taxon>
        <taxon>Suessiales</taxon>
        <taxon>Symbiodiniaceae</taxon>
        <taxon>Durusdinium</taxon>
    </lineage>
</organism>